<name>G0URL2_TRYCI</name>
<dbReference type="EMBL" id="HE575321">
    <property type="protein sequence ID" value="CCC92024.1"/>
    <property type="molecule type" value="Genomic_DNA"/>
</dbReference>
<evidence type="ECO:0000256" key="1">
    <source>
        <dbReference type="SAM" id="MobiDB-lite"/>
    </source>
</evidence>
<dbReference type="AlphaFoldDB" id="G0URL2"/>
<feature type="compositionally biased region" description="Basic and acidic residues" evidence="1">
    <location>
        <begin position="526"/>
        <end position="540"/>
    </location>
</feature>
<accession>G0URL2</accession>
<gene>
    <name evidence="2" type="ORF">TCIL3000_8_2430</name>
</gene>
<organism evidence="2">
    <name type="scientific">Trypanosoma congolense (strain IL3000)</name>
    <dbReference type="NCBI Taxonomy" id="1068625"/>
    <lineage>
        <taxon>Eukaryota</taxon>
        <taxon>Discoba</taxon>
        <taxon>Euglenozoa</taxon>
        <taxon>Kinetoplastea</taxon>
        <taxon>Metakinetoplastina</taxon>
        <taxon>Trypanosomatida</taxon>
        <taxon>Trypanosomatidae</taxon>
        <taxon>Trypanosoma</taxon>
        <taxon>Nannomonas</taxon>
    </lineage>
</organism>
<reference evidence="2" key="1">
    <citation type="journal article" date="2012" name="Proc. Natl. Acad. Sci. U.S.A.">
        <title>Antigenic diversity is generated by distinct evolutionary mechanisms in African trypanosome species.</title>
        <authorList>
            <person name="Jackson A.P."/>
            <person name="Berry A."/>
            <person name="Aslett M."/>
            <person name="Allison H.C."/>
            <person name="Burton P."/>
            <person name="Vavrova-Anderson J."/>
            <person name="Brown R."/>
            <person name="Browne H."/>
            <person name="Corton N."/>
            <person name="Hauser H."/>
            <person name="Gamble J."/>
            <person name="Gilderthorp R."/>
            <person name="Marcello L."/>
            <person name="McQuillan J."/>
            <person name="Otto T.D."/>
            <person name="Quail M.A."/>
            <person name="Sanders M.J."/>
            <person name="van Tonder A."/>
            <person name="Ginger M.L."/>
            <person name="Field M.C."/>
            <person name="Barry J.D."/>
            <person name="Hertz-Fowler C."/>
            <person name="Berriman M."/>
        </authorList>
    </citation>
    <scope>NUCLEOTIDE SEQUENCE</scope>
    <source>
        <strain evidence="2">IL3000</strain>
    </source>
</reference>
<proteinExistence type="predicted"/>
<sequence>MVSSAPKGSHYKMNEGILSSATAYGQTTALEYAFQAHWDITQEIPGCDHMAPANGEKSLLRVLRVVPEQARETLADVIAVLPYLLAFAMMPEPTEYTQLVALESLRETIDSVGAAWKKEVYVAFVYDIVVMKYHALHALQEALCVALEDADCQAVCKSEVGDDTVRDRAQRGSLTDMRRAIVYNILELVLTITVASKGAAREALECPQLSQRLAEYLLLATPQQACKVVDFFHNLCDVDGGEKQLIRHEIFSDLAAYVYKNACSTFEDNINTSVRSQHELTALCGCLRLVVQLSKVPEGFTFVHQNPMVPTVLAEVLQSPWSKVLELGCLWLAVLVESHMPRSSKLVADLVSRTGVGNSLAGMVLWWSSNVTGCAAAAARCWRHMALANPPAVAGLLASNTTCLSVLLQTSVTAPHTFCNALCAKGVCRFHGGEVRQQLVDDIVCALGICYGLAPKEVQLSIRSAILTRLSPAALFTTLQSLNDSVVSMENSHFAQHPAIEQVLTGYWEGDTECDVTDSTCPANKIENENDTRSDTSTDDVTDLHKDVVSDEDSTMHLKGERWRSFVLDSVRHMCSGAARGTTEIASIVSQHERRAWTSKAFLLRNVQDTPTLNLKRHRGRVKVPVADDSPVPLPLPVVERAKQMGEQLYLESVRVVLSLSRHYKQLESTMRYQNVKGNDAHSLRRTSVENISCKYSSSHRVNKLNPWTRPKKVRPLQQWSIHLLHCTDIILFCTAPGTLHADISQAIGAVDEHMKYLFRFLRTRPTCERQRRCLINDLYTNVYPTVCKALKFIGHYATYSDLAQKVIVSSERGIHSGNIMEVCKAVELVVGVELLRWDPTSGKSPKL</sequence>
<feature type="region of interest" description="Disordered" evidence="1">
    <location>
        <begin position="519"/>
        <end position="540"/>
    </location>
</feature>
<evidence type="ECO:0000313" key="2">
    <source>
        <dbReference type="EMBL" id="CCC92024.1"/>
    </source>
</evidence>
<dbReference type="VEuPathDB" id="TriTrypDB:TcIL3000_8_2430"/>
<protein>
    <submittedName>
        <fullName evidence="2">Uncharacterized protein TCIL3000_8_2430</fullName>
    </submittedName>
</protein>